<evidence type="ECO:0000313" key="2">
    <source>
        <dbReference type="Proteomes" id="UP000316759"/>
    </source>
</evidence>
<sequence>MHPNLFTDIQTDLRENKSVCPLVTPIRRERYKLQLFICSNYHWVIEFSDIMFPICYCDLRKNVSKKTIDQRSRWPKA</sequence>
<comment type="caution">
    <text evidence="1">The sequence shown here is derived from an EMBL/GenBank/DDBJ whole genome shotgun (WGS) entry which is preliminary data.</text>
</comment>
<keyword evidence="2" id="KW-1185">Reference proteome</keyword>
<gene>
    <name evidence="1" type="ORF">FGIG_08049</name>
</gene>
<organism evidence="1 2">
    <name type="scientific">Fasciola gigantica</name>
    <name type="common">Giant liver fluke</name>
    <dbReference type="NCBI Taxonomy" id="46835"/>
    <lineage>
        <taxon>Eukaryota</taxon>
        <taxon>Metazoa</taxon>
        <taxon>Spiralia</taxon>
        <taxon>Lophotrochozoa</taxon>
        <taxon>Platyhelminthes</taxon>
        <taxon>Trematoda</taxon>
        <taxon>Digenea</taxon>
        <taxon>Plagiorchiida</taxon>
        <taxon>Echinostomata</taxon>
        <taxon>Echinostomatoidea</taxon>
        <taxon>Fasciolidae</taxon>
        <taxon>Fasciola</taxon>
    </lineage>
</organism>
<reference evidence="1 2" key="1">
    <citation type="submission" date="2019-04" db="EMBL/GenBank/DDBJ databases">
        <title>Annotation for the trematode Fasciola gigantica.</title>
        <authorList>
            <person name="Choi Y.-J."/>
        </authorList>
    </citation>
    <scope>NUCLEOTIDE SEQUENCE [LARGE SCALE GENOMIC DNA]</scope>
    <source>
        <strain evidence="1">Uganda_cow_1</strain>
    </source>
</reference>
<dbReference type="AlphaFoldDB" id="A0A504YDW1"/>
<protein>
    <submittedName>
        <fullName evidence="1">Uncharacterized protein</fullName>
    </submittedName>
</protein>
<name>A0A504YDW1_FASGI</name>
<dbReference type="EMBL" id="SUNJ01011998">
    <property type="protein sequence ID" value="TPP58459.1"/>
    <property type="molecule type" value="Genomic_DNA"/>
</dbReference>
<dbReference type="Proteomes" id="UP000316759">
    <property type="component" value="Unassembled WGS sequence"/>
</dbReference>
<evidence type="ECO:0000313" key="1">
    <source>
        <dbReference type="EMBL" id="TPP58459.1"/>
    </source>
</evidence>
<accession>A0A504YDW1</accession>
<proteinExistence type="predicted"/>